<gene>
    <name evidence="2" type="ORF">ACOF00016_LOCUS6862</name>
</gene>
<proteinExistence type="predicted"/>
<dbReference type="EMBL" id="HBIM01008088">
    <property type="protein sequence ID" value="CAE0409176.1"/>
    <property type="molecule type" value="Transcribed_RNA"/>
</dbReference>
<organism evidence="2">
    <name type="scientific">Amphora coffeiformis</name>
    <dbReference type="NCBI Taxonomy" id="265554"/>
    <lineage>
        <taxon>Eukaryota</taxon>
        <taxon>Sar</taxon>
        <taxon>Stramenopiles</taxon>
        <taxon>Ochrophyta</taxon>
        <taxon>Bacillariophyta</taxon>
        <taxon>Bacillariophyceae</taxon>
        <taxon>Bacillariophycidae</taxon>
        <taxon>Thalassiophysales</taxon>
        <taxon>Catenulaceae</taxon>
        <taxon>Amphora</taxon>
    </lineage>
</organism>
<dbReference type="SUPFAM" id="SSF53474">
    <property type="entry name" value="alpha/beta-Hydrolases"/>
    <property type="match status" value="1"/>
</dbReference>
<name>A0A7S3L2J7_9STRA</name>
<evidence type="ECO:0000256" key="1">
    <source>
        <dbReference type="SAM" id="Phobius"/>
    </source>
</evidence>
<dbReference type="PANTHER" id="PTHR35560:SF3">
    <property type="entry name" value="PEPTIDASE S9 PROLYL OLIGOPEPTIDASE CATALYTIC DOMAIN-CONTAINING PROTEIN"/>
    <property type="match status" value="1"/>
</dbReference>
<feature type="transmembrane region" description="Helical" evidence="1">
    <location>
        <begin position="142"/>
        <end position="165"/>
    </location>
</feature>
<sequence length="645" mass="73689">MTTLIGDGVDIEEELAKGDPVKQRHYNKEYSHSYSHEYEEYEYEYETPLQADRYGGSYTEEKVNFIIPRSKSEGAHVNLNGNLNGNGNLNVNLLRRTEASLASMGSLVENWYFHMSQRERKILSSSSPHASIRSQKRYRITVCLGILFLLTLMALLTTLGLVSFFTVIQPARQRAALERAIHLQAARDAALVQQCANVTWQQACASLDSAAGARRRRRLEDAFWSSNDDDDDDDYEEDEQQDMYEESMEQEFLHSDDPTVVYDSNCIREYRLTLMWNITFPYRANHLLGNGGSHTLALFIQHGALRDAADYFCSFMHLMRKQTHHKFTDILLIAPHFQYAHDDYLHPRDAFWNTSKPWGDWRNGAESDPKCCGDSGRTVSSFTVLDNMLAILTNQQLYPNLKQISFLGHSAGGQMVQRYAVVSTLAALWDLGLDLTLRFVIANPSSYTYLDNRRFAFHCGNCECNRHECTCDSDCTAENTTITQLVVPTRHGVGTKNPCYQWNYDRWPYGLGSFMNKDGRHIPYALRDGLAGPERALRTYGKLDVVYLVGQNDTCNDGLPNCDKSCWKRDHWLPGENPCYRNQMDIRCPAMLQGPCRRARAYNYMNFLQQLYDRPVHTLWEVPGVGHDATAMFGSDIGLEVLFGP</sequence>
<keyword evidence="1" id="KW-1133">Transmembrane helix</keyword>
<dbReference type="PANTHER" id="PTHR35560">
    <property type="entry name" value="BLL0132 PROTEIN"/>
    <property type="match status" value="1"/>
</dbReference>
<dbReference type="InterPro" id="IPR029058">
    <property type="entry name" value="AB_hydrolase_fold"/>
</dbReference>
<dbReference type="AlphaFoldDB" id="A0A7S3L2J7"/>
<keyword evidence="1" id="KW-0812">Transmembrane</keyword>
<keyword evidence="1" id="KW-0472">Membrane</keyword>
<dbReference type="Gene3D" id="3.40.50.1820">
    <property type="entry name" value="alpha/beta hydrolase"/>
    <property type="match status" value="1"/>
</dbReference>
<accession>A0A7S3L2J7</accession>
<protein>
    <submittedName>
        <fullName evidence="2">Uncharacterized protein</fullName>
    </submittedName>
</protein>
<reference evidence="2" key="1">
    <citation type="submission" date="2021-01" db="EMBL/GenBank/DDBJ databases">
        <authorList>
            <person name="Corre E."/>
            <person name="Pelletier E."/>
            <person name="Niang G."/>
            <person name="Scheremetjew M."/>
            <person name="Finn R."/>
            <person name="Kale V."/>
            <person name="Holt S."/>
            <person name="Cochrane G."/>
            <person name="Meng A."/>
            <person name="Brown T."/>
            <person name="Cohen L."/>
        </authorList>
    </citation>
    <scope>NUCLEOTIDE SEQUENCE</scope>
    <source>
        <strain evidence="2">CCMP127</strain>
    </source>
</reference>
<evidence type="ECO:0000313" key="2">
    <source>
        <dbReference type="EMBL" id="CAE0409176.1"/>
    </source>
</evidence>